<dbReference type="EMBL" id="JBHUNP010000001">
    <property type="protein sequence ID" value="MFD2649320.1"/>
    <property type="molecule type" value="Genomic_DNA"/>
</dbReference>
<accession>A0ABW5QNT0</accession>
<dbReference type="RefSeq" id="WP_386834833.1">
    <property type="nucleotide sequence ID" value="NZ_JBHUNP010000001.1"/>
</dbReference>
<sequence>MSPQNEPLFDAVVRIDRLPAGGRSVDVELDAGQREQLAATLKLTSVEHFAAALTVVPLRGGLRARGKLDATIVQPSVVSFEPVTQVIEEEVDRVFLPAERGPTPTPGAEIFVDLEDDDFPDHIDGPEVDLSALLIETLALAIDPYPRLDGESIEDIGLGDQAGESGPFAALSKLKEP</sequence>
<proteinExistence type="predicted"/>
<evidence type="ECO:0000313" key="2">
    <source>
        <dbReference type="EMBL" id="MFD2649320.1"/>
    </source>
</evidence>
<comment type="caution">
    <text evidence="2">The sequence shown here is derived from an EMBL/GenBank/DDBJ whole genome shotgun (WGS) entry which is preliminary data.</text>
</comment>
<dbReference type="InterPro" id="IPR003772">
    <property type="entry name" value="YceD"/>
</dbReference>
<organism evidence="2 3">
    <name type="scientific">Devosia albogilva</name>
    <dbReference type="NCBI Taxonomy" id="429726"/>
    <lineage>
        <taxon>Bacteria</taxon>
        <taxon>Pseudomonadati</taxon>
        <taxon>Pseudomonadota</taxon>
        <taxon>Alphaproteobacteria</taxon>
        <taxon>Hyphomicrobiales</taxon>
        <taxon>Devosiaceae</taxon>
        <taxon>Devosia</taxon>
    </lineage>
</organism>
<gene>
    <name evidence="2" type="ORF">ACFSX5_16150</name>
</gene>
<feature type="region of interest" description="Disordered" evidence="1">
    <location>
        <begin position="158"/>
        <end position="177"/>
    </location>
</feature>
<reference evidence="3" key="1">
    <citation type="journal article" date="2019" name="Int. J. Syst. Evol. Microbiol.">
        <title>The Global Catalogue of Microorganisms (GCM) 10K type strain sequencing project: providing services to taxonomists for standard genome sequencing and annotation.</title>
        <authorList>
            <consortium name="The Broad Institute Genomics Platform"/>
            <consortium name="The Broad Institute Genome Sequencing Center for Infectious Disease"/>
            <person name="Wu L."/>
            <person name="Ma J."/>
        </authorList>
    </citation>
    <scope>NUCLEOTIDE SEQUENCE [LARGE SCALE GENOMIC DNA]</scope>
    <source>
        <strain evidence="3">CCM 7427</strain>
    </source>
</reference>
<keyword evidence="3" id="KW-1185">Reference proteome</keyword>
<dbReference type="Proteomes" id="UP001597521">
    <property type="component" value="Unassembled WGS sequence"/>
</dbReference>
<evidence type="ECO:0000313" key="3">
    <source>
        <dbReference type="Proteomes" id="UP001597521"/>
    </source>
</evidence>
<name>A0ABW5QNT0_9HYPH</name>
<evidence type="ECO:0000256" key="1">
    <source>
        <dbReference type="SAM" id="MobiDB-lite"/>
    </source>
</evidence>
<protein>
    <submittedName>
        <fullName evidence="2">YceD family protein</fullName>
    </submittedName>
</protein>
<dbReference type="Pfam" id="PF02620">
    <property type="entry name" value="YceD"/>
    <property type="match status" value="1"/>
</dbReference>